<keyword evidence="1" id="KW-1133">Transmembrane helix</keyword>
<name>A0A8S5V6B1_9VIRU</name>
<organism evidence="2">
    <name type="scientific">Inoviridae sp. ctDDr4</name>
    <dbReference type="NCBI Taxonomy" id="2825777"/>
    <lineage>
        <taxon>Viruses</taxon>
        <taxon>Monodnaviria</taxon>
        <taxon>Loebvirae</taxon>
        <taxon>Hofneiviricota</taxon>
        <taxon>Faserviricetes</taxon>
        <taxon>Tubulavirales</taxon>
        <taxon>Inoviridae</taxon>
    </lineage>
</organism>
<reference evidence="2" key="1">
    <citation type="journal article" date="2021" name="Proc. Natl. Acad. Sci. U.S.A.">
        <title>A Catalog of Tens of Thousands of Viruses from Human Metagenomes Reveals Hidden Associations with Chronic Diseases.</title>
        <authorList>
            <person name="Tisza M.J."/>
            <person name="Buck C.B."/>
        </authorList>
    </citation>
    <scope>NUCLEOTIDE SEQUENCE</scope>
    <source>
        <strain evidence="2">CtDDr4</strain>
    </source>
</reference>
<feature type="transmembrane region" description="Helical" evidence="1">
    <location>
        <begin position="27"/>
        <end position="49"/>
    </location>
</feature>
<keyword evidence="1" id="KW-0472">Membrane</keyword>
<accession>A0A8S5V6B1</accession>
<protein>
    <submittedName>
        <fullName evidence="2">Attachment protein</fullName>
    </submittedName>
</protein>
<keyword evidence="1" id="KW-0812">Transmembrane</keyword>
<dbReference type="EMBL" id="BK016205">
    <property type="protein sequence ID" value="DAG02163.1"/>
    <property type="molecule type" value="Genomic_DNA"/>
</dbReference>
<proteinExistence type="predicted"/>
<evidence type="ECO:0000256" key="1">
    <source>
        <dbReference type="SAM" id="Phobius"/>
    </source>
</evidence>
<evidence type="ECO:0000313" key="2">
    <source>
        <dbReference type="EMBL" id="DAG02163.1"/>
    </source>
</evidence>
<sequence length="65" mass="6742">MGEGGTTVTMGSSLNTALTSSITGEKIIAEFVSILPWVGVMVAAAFLIYEARKLVKGAAKGKVRL</sequence>